<name>A0A0F9T2V0_9ZZZZ</name>
<sequence>MRVHGEIFRRNSRAFEGESLLASMSMDNSPTALLHRNWHGNPGGGLMKRIDMKALSDNLIDLVKVVDGLSFYQRWGGYQTDTLPDNSAHIEIALMYSQNITKALKDAMGDPHE</sequence>
<reference evidence="1" key="1">
    <citation type="journal article" date="2015" name="Nature">
        <title>Complex archaea that bridge the gap between prokaryotes and eukaryotes.</title>
        <authorList>
            <person name="Spang A."/>
            <person name="Saw J.H."/>
            <person name="Jorgensen S.L."/>
            <person name="Zaremba-Niedzwiedzka K."/>
            <person name="Martijn J."/>
            <person name="Lind A.E."/>
            <person name="van Eijk R."/>
            <person name="Schleper C."/>
            <person name="Guy L."/>
            <person name="Ettema T.J."/>
        </authorList>
    </citation>
    <scope>NUCLEOTIDE SEQUENCE</scope>
</reference>
<protein>
    <submittedName>
        <fullName evidence="1">Uncharacterized protein</fullName>
    </submittedName>
</protein>
<evidence type="ECO:0000313" key="1">
    <source>
        <dbReference type="EMBL" id="KKN75615.1"/>
    </source>
</evidence>
<dbReference type="EMBL" id="LAZR01000306">
    <property type="protein sequence ID" value="KKN75615.1"/>
    <property type="molecule type" value="Genomic_DNA"/>
</dbReference>
<organism evidence="1">
    <name type="scientific">marine sediment metagenome</name>
    <dbReference type="NCBI Taxonomy" id="412755"/>
    <lineage>
        <taxon>unclassified sequences</taxon>
        <taxon>metagenomes</taxon>
        <taxon>ecological metagenomes</taxon>
    </lineage>
</organism>
<proteinExistence type="predicted"/>
<accession>A0A0F9T2V0</accession>
<dbReference type="AlphaFoldDB" id="A0A0F9T2V0"/>
<gene>
    <name evidence="1" type="ORF">LCGC14_0378530</name>
</gene>
<comment type="caution">
    <text evidence="1">The sequence shown here is derived from an EMBL/GenBank/DDBJ whole genome shotgun (WGS) entry which is preliminary data.</text>
</comment>